<dbReference type="PANTHER" id="PTHR35796:SF3">
    <property type="entry name" value="BHLH DOMAIN-CONTAINING PROTEIN"/>
    <property type="match status" value="1"/>
</dbReference>
<evidence type="ECO:0000313" key="3">
    <source>
        <dbReference type="Proteomes" id="UP000002640"/>
    </source>
</evidence>
<dbReference type="InParanoid" id="G4ZN67"/>
<dbReference type="EMBL" id="JH159155">
    <property type="protein sequence ID" value="EGZ15390.1"/>
    <property type="molecule type" value="Genomic_DNA"/>
</dbReference>
<accession>G4ZN67</accession>
<reference evidence="2 3" key="1">
    <citation type="journal article" date="2006" name="Science">
        <title>Phytophthora genome sequences uncover evolutionary origins and mechanisms of pathogenesis.</title>
        <authorList>
            <person name="Tyler B.M."/>
            <person name="Tripathy S."/>
            <person name="Zhang X."/>
            <person name="Dehal P."/>
            <person name="Jiang R.H."/>
            <person name="Aerts A."/>
            <person name="Arredondo F.D."/>
            <person name="Baxter L."/>
            <person name="Bensasson D."/>
            <person name="Beynon J.L."/>
            <person name="Chapman J."/>
            <person name="Damasceno C.M."/>
            <person name="Dorrance A.E."/>
            <person name="Dou D."/>
            <person name="Dickerman A.W."/>
            <person name="Dubchak I.L."/>
            <person name="Garbelotto M."/>
            <person name="Gijzen M."/>
            <person name="Gordon S.G."/>
            <person name="Govers F."/>
            <person name="Grunwald N.J."/>
            <person name="Huang W."/>
            <person name="Ivors K.L."/>
            <person name="Jones R.W."/>
            <person name="Kamoun S."/>
            <person name="Krampis K."/>
            <person name="Lamour K.H."/>
            <person name="Lee M.K."/>
            <person name="McDonald W.H."/>
            <person name="Medina M."/>
            <person name="Meijer H.J."/>
            <person name="Nordberg E.K."/>
            <person name="Maclean D.J."/>
            <person name="Ospina-Giraldo M.D."/>
            <person name="Morris P.F."/>
            <person name="Phuntumart V."/>
            <person name="Putnam N.H."/>
            <person name="Rash S."/>
            <person name="Rose J.K."/>
            <person name="Sakihama Y."/>
            <person name="Salamov A.A."/>
            <person name="Savidor A."/>
            <person name="Scheuring C.F."/>
            <person name="Smith B.M."/>
            <person name="Sobral B.W."/>
            <person name="Terry A."/>
            <person name="Torto-Alalibo T.A."/>
            <person name="Win J."/>
            <person name="Xu Z."/>
            <person name="Zhang H."/>
            <person name="Grigoriev I.V."/>
            <person name="Rokhsar D.S."/>
            <person name="Boore J.L."/>
        </authorList>
    </citation>
    <scope>NUCLEOTIDE SEQUENCE [LARGE SCALE GENOMIC DNA]</scope>
    <source>
        <strain evidence="2 3">P6497</strain>
    </source>
</reference>
<dbReference type="OMA" id="HGDIGDF"/>
<dbReference type="KEGG" id="psoj:PHYSODRAFT_333649"/>
<dbReference type="GeneID" id="20646697"/>
<dbReference type="Proteomes" id="UP000002640">
    <property type="component" value="Unassembled WGS sequence"/>
</dbReference>
<feature type="coiled-coil region" evidence="1">
    <location>
        <begin position="41"/>
        <end position="68"/>
    </location>
</feature>
<evidence type="ECO:0000313" key="2">
    <source>
        <dbReference type="EMBL" id="EGZ15390.1"/>
    </source>
</evidence>
<sequence>MIPFQNMKRLRVNARTAGFDRHLLSHRGDSRQKKTNPNRVRDEAQFELVYLRDKVSELESKLRALQLSSPAVEAGVSVSSSPSPLTRMPQVWEGMAGRQSRHREQAEHENARLKVLVERKQKMVVTLCEALQKRFIDQNAKYCRGVDAKQPSIQVVDFHGDIGDFQDLIQRLEAAYQEQDRVFVTNGLANVQFPTDVVQIREVDDKQVEIFASKLLPFSLQDVGEAAWDHFKGIEKHLGNGGLYGKSMKNLDHPFTIIEYFTKEFYSKNLRADVQAKQIVRRCVEADRDMIVFVSSMTPIEIKHKAVSGLVYHAQEYALTRRLPDASVGQDLSLLQLCTRFSIECEPGVKFDARYLRSVARFWIGNIAGNLRCYLDRIENALVDQALRRRRQEL</sequence>
<dbReference type="RefSeq" id="XP_009529139.1">
    <property type="nucleotide sequence ID" value="XM_009530844.1"/>
</dbReference>
<proteinExistence type="predicted"/>
<dbReference type="PANTHER" id="PTHR35796">
    <property type="entry name" value="HYPOTHETICAL CYTOSOLIC PROTEIN"/>
    <property type="match status" value="1"/>
</dbReference>
<protein>
    <recommendedName>
        <fullName evidence="4">M96 mating-specific protein family</fullName>
    </recommendedName>
</protein>
<gene>
    <name evidence="2" type="ORF">PHYSODRAFT_333649</name>
</gene>
<name>G4ZN67_PHYSP</name>
<evidence type="ECO:0000256" key="1">
    <source>
        <dbReference type="SAM" id="Coils"/>
    </source>
</evidence>
<keyword evidence="3" id="KW-1185">Reference proteome</keyword>
<keyword evidence="1" id="KW-0175">Coiled coil</keyword>
<evidence type="ECO:0008006" key="4">
    <source>
        <dbReference type="Google" id="ProtNLM"/>
    </source>
</evidence>
<dbReference type="SMR" id="G4ZN67"/>
<organism evidence="2 3">
    <name type="scientific">Phytophthora sojae (strain P6497)</name>
    <name type="common">Soybean stem and root rot agent</name>
    <name type="synonym">Phytophthora megasperma f. sp. glycines</name>
    <dbReference type="NCBI Taxonomy" id="1094619"/>
    <lineage>
        <taxon>Eukaryota</taxon>
        <taxon>Sar</taxon>
        <taxon>Stramenopiles</taxon>
        <taxon>Oomycota</taxon>
        <taxon>Peronosporomycetes</taxon>
        <taxon>Peronosporales</taxon>
        <taxon>Peronosporaceae</taxon>
        <taxon>Phytophthora</taxon>
    </lineage>
</organism>
<dbReference type="AlphaFoldDB" id="G4ZN67"/>